<keyword evidence="4" id="KW-1185">Reference proteome</keyword>
<name>A0A445DPA0_ARAHY</name>
<protein>
    <recommendedName>
        <fullName evidence="5">CLAVATA3/ESR (CLE)-related protein</fullName>
    </recommendedName>
</protein>
<dbReference type="PANTHER" id="PTHR34277">
    <property type="entry name" value="CLAVATA3/ESR (CLE)-RELATED PROTEIN 26"/>
    <property type="match status" value="1"/>
</dbReference>
<reference evidence="3 4" key="1">
    <citation type="submission" date="2019-01" db="EMBL/GenBank/DDBJ databases">
        <title>Sequencing of cultivated peanut Arachis hypogaea provides insights into genome evolution and oil improvement.</title>
        <authorList>
            <person name="Chen X."/>
        </authorList>
    </citation>
    <scope>NUCLEOTIDE SEQUENCE [LARGE SCALE GENOMIC DNA]</scope>
    <source>
        <strain evidence="4">cv. Fuhuasheng</strain>
        <tissue evidence="3">Leaves</tissue>
    </source>
</reference>
<keyword evidence="2" id="KW-0472">Membrane</keyword>
<keyword evidence="2" id="KW-1133">Transmembrane helix</keyword>
<dbReference type="AlphaFoldDB" id="A0A445DPA0"/>
<gene>
    <name evidence="3" type="ORF">Ahy_A03g010998</name>
</gene>
<evidence type="ECO:0008006" key="5">
    <source>
        <dbReference type="Google" id="ProtNLM"/>
    </source>
</evidence>
<organism evidence="3 4">
    <name type="scientific">Arachis hypogaea</name>
    <name type="common">Peanut</name>
    <dbReference type="NCBI Taxonomy" id="3818"/>
    <lineage>
        <taxon>Eukaryota</taxon>
        <taxon>Viridiplantae</taxon>
        <taxon>Streptophyta</taxon>
        <taxon>Embryophyta</taxon>
        <taxon>Tracheophyta</taxon>
        <taxon>Spermatophyta</taxon>
        <taxon>Magnoliopsida</taxon>
        <taxon>eudicotyledons</taxon>
        <taxon>Gunneridae</taxon>
        <taxon>Pentapetalae</taxon>
        <taxon>rosids</taxon>
        <taxon>fabids</taxon>
        <taxon>Fabales</taxon>
        <taxon>Fabaceae</taxon>
        <taxon>Papilionoideae</taxon>
        <taxon>50 kb inversion clade</taxon>
        <taxon>dalbergioids sensu lato</taxon>
        <taxon>Dalbergieae</taxon>
        <taxon>Pterocarpus clade</taxon>
        <taxon>Arachis</taxon>
    </lineage>
</organism>
<evidence type="ECO:0000256" key="2">
    <source>
        <dbReference type="SAM" id="Phobius"/>
    </source>
</evidence>
<dbReference type="InterPro" id="IPR039316">
    <property type="entry name" value="CLE25/26"/>
</dbReference>
<feature type="compositionally biased region" description="Polar residues" evidence="1">
    <location>
        <begin position="92"/>
        <end position="102"/>
    </location>
</feature>
<keyword evidence="2" id="KW-0812">Transmembrane</keyword>
<evidence type="ECO:0000256" key="1">
    <source>
        <dbReference type="SAM" id="MobiDB-lite"/>
    </source>
</evidence>
<dbReference type="PANTHER" id="PTHR34277:SF2">
    <property type="entry name" value="CLAVATA3_ESR (CLE)-RELATED PROTEIN 26"/>
    <property type="match status" value="1"/>
</dbReference>
<evidence type="ECO:0000313" key="4">
    <source>
        <dbReference type="Proteomes" id="UP000289738"/>
    </source>
</evidence>
<sequence>MHKKEEKEKRIIIAYMGSNSIFVARLLFRALLVLVLVGLVCVFVLVNGGNGGRTRKASETLQVKKIARDNNMMSNNNRRVFNGPDPIHNRRAGNNSGQPPAQSYMTKDFSRAIILFLEPDFFGKKSVLSPTSSEEVVSDHLYNHRTSLLYPLCPCSRSSFMKSDSSNQVCILFVLMFDYDHAVLKLFVQFVLDLNSQKRSNYLHKLGSLEEVGFFFLSLERGRTFFLSLEVFDLIVDSDL</sequence>
<evidence type="ECO:0000313" key="3">
    <source>
        <dbReference type="EMBL" id="RYR64993.1"/>
    </source>
</evidence>
<dbReference type="EMBL" id="SDMP01000003">
    <property type="protein sequence ID" value="RYR64993.1"/>
    <property type="molecule type" value="Genomic_DNA"/>
</dbReference>
<comment type="caution">
    <text evidence="3">The sequence shown here is derived from an EMBL/GenBank/DDBJ whole genome shotgun (WGS) entry which is preliminary data.</text>
</comment>
<feature type="region of interest" description="Disordered" evidence="1">
    <location>
        <begin position="74"/>
        <end position="102"/>
    </location>
</feature>
<dbReference type="Proteomes" id="UP000289738">
    <property type="component" value="Chromosome A03"/>
</dbReference>
<accession>A0A445DPA0</accession>
<feature type="transmembrane region" description="Helical" evidence="2">
    <location>
        <begin position="26"/>
        <end position="46"/>
    </location>
</feature>
<proteinExistence type="predicted"/>